<comment type="similarity">
    <text evidence="2 8">Belongs to the PTPS family. QueD subfamily.</text>
</comment>
<comment type="catalytic activity">
    <reaction evidence="7 8">
        <text>7,8-dihydroneopterin 3'-triphosphate + H2O = 6-carboxy-5,6,7,8-tetrahydropterin + triphosphate + acetaldehyde + 2 H(+)</text>
        <dbReference type="Rhea" id="RHEA:27966"/>
        <dbReference type="ChEBI" id="CHEBI:15343"/>
        <dbReference type="ChEBI" id="CHEBI:15377"/>
        <dbReference type="ChEBI" id="CHEBI:15378"/>
        <dbReference type="ChEBI" id="CHEBI:18036"/>
        <dbReference type="ChEBI" id="CHEBI:58462"/>
        <dbReference type="ChEBI" id="CHEBI:61032"/>
        <dbReference type="EC" id="4.1.2.50"/>
    </reaction>
</comment>
<dbReference type="SUPFAM" id="SSF55620">
    <property type="entry name" value="Tetrahydrobiopterin biosynthesis enzymes-like"/>
    <property type="match status" value="1"/>
</dbReference>
<proteinExistence type="inferred from homology"/>
<evidence type="ECO:0000313" key="12">
    <source>
        <dbReference type="Proteomes" id="UP000177026"/>
    </source>
</evidence>
<dbReference type="GO" id="GO:0046872">
    <property type="term" value="F:metal ion binding"/>
    <property type="evidence" value="ECO:0007669"/>
    <property type="project" value="UniProtKB-KW"/>
</dbReference>
<protein>
    <recommendedName>
        <fullName evidence="3 8">6-carboxy-5,6,7,8-tetrahydropterin synthase</fullName>
        <ecNumber evidence="8">4.-.-.-</ecNumber>
    </recommendedName>
</protein>
<evidence type="ECO:0000313" key="11">
    <source>
        <dbReference type="EMBL" id="OGK21963.1"/>
    </source>
</evidence>
<feature type="binding site" evidence="10">
    <location>
        <position position="26"/>
    </location>
    <ligand>
        <name>Zn(2+)</name>
        <dbReference type="ChEBI" id="CHEBI:29105"/>
    </ligand>
</feature>
<feature type="active site" description="Proton acceptor" evidence="9">
    <location>
        <position position="22"/>
    </location>
</feature>
<comment type="caution">
    <text evidence="11">The sequence shown here is derived from an EMBL/GenBank/DDBJ whole genome shotgun (WGS) entry which is preliminary data.</text>
</comment>
<reference evidence="11 12" key="1">
    <citation type="journal article" date="2016" name="Nat. Commun.">
        <title>Thousands of microbial genomes shed light on interconnected biogeochemical processes in an aquifer system.</title>
        <authorList>
            <person name="Anantharaman K."/>
            <person name="Brown C.T."/>
            <person name="Hug L.A."/>
            <person name="Sharon I."/>
            <person name="Castelle C.J."/>
            <person name="Probst A.J."/>
            <person name="Thomas B.C."/>
            <person name="Singh A."/>
            <person name="Wilkins M.J."/>
            <person name="Karaoz U."/>
            <person name="Brodie E.L."/>
            <person name="Williams K.H."/>
            <person name="Hubbard S.S."/>
            <person name="Banfield J.F."/>
        </authorList>
    </citation>
    <scope>NUCLEOTIDE SEQUENCE [LARGE SCALE GENOMIC DNA]</scope>
</reference>
<dbReference type="UniPathway" id="UPA00391"/>
<dbReference type="EMBL" id="MFZI01000011">
    <property type="protein sequence ID" value="OGK21963.1"/>
    <property type="molecule type" value="Genomic_DNA"/>
</dbReference>
<dbReference type="InterPro" id="IPR007115">
    <property type="entry name" value="6-PTP_synth/QueD"/>
</dbReference>
<dbReference type="Proteomes" id="UP000177026">
    <property type="component" value="Unassembled WGS sequence"/>
</dbReference>
<evidence type="ECO:0000256" key="4">
    <source>
        <dbReference type="ARBA" id="ARBA00022723"/>
    </source>
</evidence>
<keyword evidence="8" id="KW-0671">Queuosine biosynthesis</keyword>
<feature type="active site" description="Charge relay system" evidence="9">
    <location>
        <position position="72"/>
    </location>
</feature>
<evidence type="ECO:0000256" key="5">
    <source>
        <dbReference type="ARBA" id="ARBA00022833"/>
    </source>
</evidence>
<dbReference type="PANTHER" id="PTHR12589:SF7">
    <property type="entry name" value="6-PYRUVOYL TETRAHYDROBIOPTERIN SYNTHASE"/>
    <property type="match status" value="1"/>
</dbReference>
<gene>
    <name evidence="11" type="ORF">A2866_06120</name>
</gene>
<evidence type="ECO:0000256" key="9">
    <source>
        <dbReference type="PIRSR" id="PIRSR006113-1"/>
    </source>
</evidence>
<evidence type="ECO:0000256" key="6">
    <source>
        <dbReference type="ARBA" id="ARBA00023239"/>
    </source>
</evidence>
<dbReference type="NCBIfam" id="TIGR03367">
    <property type="entry name" value="queuosine_QueD"/>
    <property type="match status" value="1"/>
</dbReference>
<sequence>MTITKIIEFDMGHRIPNHKSQCRNLHGHRYKLELNIEGEVQKEVGRSEEGMVFDFIDVKTLLMNEVHSKCDHAFMFYEKDPVLAVFAKKNKSLKFVSVPFIPTAENISDWIFNILSKKIEIISKKKFHLQGIKLWETPTSSAFISKKN</sequence>
<evidence type="ECO:0000256" key="10">
    <source>
        <dbReference type="PIRSR" id="PIRSR006113-2"/>
    </source>
</evidence>
<dbReference type="Pfam" id="PF01242">
    <property type="entry name" value="PTPS"/>
    <property type="match status" value="1"/>
</dbReference>
<feature type="binding site" evidence="10">
    <location>
        <position position="28"/>
    </location>
    <ligand>
        <name>Zn(2+)</name>
        <dbReference type="ChEBI" id="CHEBI:29105"/>
    </ligand>
</feature>
<dbReference type="PIRSF" id="PIRSF006113">
    <property type="entry name" value="PTP_synth"/>
    <property type="match status" value="1"/>
</dbReference>
<accession>A0A1F7GSY2</accession>
<name>A0A1F7GSY2_9BACT</name>
<keyword evidence="5 8" id="KW-0862">Zinc</keyword>
<dbReference type="GO" id="GO:0008616">
    <property type="term" value="P:tRNA queuosine(34) biosynthetic process"/>
    <property type="evidence" value="ECO:0007669"/>
    <property type="project" value="UniProtKB-KW"/>
</dbReference>
<evidence type="ECO:0000256" key="2">
    <source>
        <dbReference type="ARBA" id="ARBA00008900"/>
    </source>
</evidence>
<evidence type="ECO:0000256" key="7">
    <source>
        <dbReference type="ARBA" id="ARBA00048807"/>
    </source>
</evidence>
<dbReference type="Gene3D" id="3.30.479.10">
    <property type="entry name" value="6-pyruvoyl tetrahydropterin synthase/QueD"/>
    <property type="match status" value="1"/>
</dbReference>
<keyword evidence="6 8" id="KW-0456">Lyase</keyword>
<comment type="cofactor">
    <cofactor evidence="8 10">
        <name>Zn(2+)</name>
        <dbReference type="ChEBI" id="CHEBI:29105"/>
    </cofactor>
    <text evidence="8 10">Binds 1 zinc ion per subunit.</text>
</comment>
<dbReference type="EC" id="4.-.-.-" evidence="8"/>
<dbReference type="AlphaFoldDB" id="A0A1F7GSY2"/>
<dbReference type="PANTHER" id="PTHR12589">
    <property type="entry name" value="PYRUVOYL TETRAHYDROBIOPTERIN SYNTHASE"/>
    <property type="match status" value="1"/>
</dbReference>
<evidence type="ECO:0000256" key="1">
    <source>
        <dbReference type="ARBA" id="ARBA00005061"/>
    </source>
</evidence>
<evidence type="ECO:0000256" key="8">
    <source>
        <dbReference type="PIRNR" id="PIRNR006113"/>
    </source>
</evidence>
<feature type="binding site" evidence="10">
    <location>
        <position position="13"/>
    </location>
    <ligand>
        <name>Zn(2+)</name>
        <dbReference type="ChEBI" id="CHEBI:29105"/>
    </ligand>
</feature>
<dbReference type="InterPro" id="IPR038418">
    <property type="entry name" value="6-PTP_synth/QueD_sf"/>
</dbReference>
<comment type="pathway">
    <text evidence="1 8">Purine metabolism; 7-cyano-7-deazaguanine biosynthesis.</text>
</comment>
<keyword evidence="4 8" id="KW-0479">Metal-binding</keyword>
<organism evidence="11 12">
    <name type="scientific">Candidatus Roizmanbacteria bacterium RIFCSPHIGHO2_01_FULL_39_8</name>
    <dbReference type="NCBI Taxonomy" id="1802033"/>
    <lineage>
        <taxon>Bacteria</taxon>
        <taxon>Candidatus Roizmaniibacteriota</taxon>
    </lineage>
</organism>
<evidence type="ECO:0000256" key="3">
    <source>
        <dbReference type="ARBA" id="ARBA00018141"/>
    </source>
</evidence>
<feature type="active site" description="Charge relay system" evidence="9">
    <location>
        <position position="136"/>
    </location>
</feature>
<dbReference type="GO" id="GO:0070497">
    <property type="term" value="F:6-carboxytetrahydropterin synthase activity"/>
    <property type="evidence" value="ECO:0007669"/>
    <property type="project" value="UniProtKB-EC"/>
</dbReference>